<proteinExistence type="predicted"/>
<dbReference type="InterPro" id="IPR011043">
    <property type="entry name" value="Gal_Oxase/kelch_b-propeller"/>
</dbReference>
<reference evidence="3" key="1">
    <citation type="submission" date="2016-11" db="EMBL/GenBank/DDBJ databases">
        <authorList>
            <person name="Guldener U."/>
        </authorList>
    </citation>
    <scope>NUCLEOTIDE SEQUENCE [LARGE SCALE GENOMIC DNA]</scope>
</reference>
<feature type="compositionally biased region" description="Polar residues" evidence="1">
    <location>
        <begin position="1845"/>
        <end position="1868"/>
    </location>
</feature>
<dbReference type="GO" id="GO:0045454">
    <property type="term" value="P:cell redox homeostasis"/>
    <property type="evidence" value="ECO:0007669"/>
    <property type="project" value="TreeGrafter"/>
</dbReference>
<dbReference type="VEuPathDB" id="FungiDB:HGUI_01412"/>
<dbReference type="InterPro" id="IPR015915">
    <property type="entry name" value="Kelch-typ_b-propeller"/>
</dbReference>
<organism evidence="2 3">
    <name type="scientific">Hanseniaspora guilliermondii</name>
    <dbReference type="NCBI Taxonomy" id="56406"/>
    <lineage>
        <taxon>Eukaryota</taxon>
        <taxon>Fungi</taxon>
        <taxon>Dikarya</taxon>
        <taxon>Ascomycota</taxon>
        <taxon>Saccharomycotina</taxon>
        <taxon>Saccharomycetes</taxon>
        <taxon>Saccharomycodales</taxon>
        <taxon>Saccharomycodaceae</taxon>
        <taxon>Hanseniaspora</taxon>
    </lineage>
</organism>
<feature type="region of interest" description="Disordered" evidence="1">
    <location>
        <begin position="1118"/>
        <end position="1140"/>
    </location>
</feature>
<accession>A0A1L0B092</accession>
<dbReference type="EMBL" id="FQNF01000019">
    <property type="protein sequence ID" value="SGZ39212.1"/>
    <property type="molecule type" value="Genomic_DNA"/>
</dbReference>
<feature type="compositionally biased region" description="Low complexity" evidence="1">
    <location>
        <begin position="1818"/>
        <end position="1835"/>
    </location>
</feature>
<dbReference type="OrthoDB" id="10001928at2759"/>
<dbReference type="PANTHER" id="PTHR43503:SF2">
    <property type="entry name" value="NEGATIVE REGULATOR OF SPORULATION MDS3-RELATED"/>
    <property type="match status" value="1"/>
</dbReference>
<feature type="compositionally biased region" description="Basic and acidic residues" evidence="1">
    <location>
        <begin position="911"/>
        <end position="923"/>
    </location>
</feature>
<protein>
    <submittedName>
        <fullName evidence="2">Uncharacterized protein</fullName>
    </submittedName>
</protein>
<keyword evidence="3" id="KW-1185">Reference proteome</keyword>
<feature type="region of interest" description="Disordered" evidence="1">
    <location>
        <begin position="904"/>
        <end position="1069"/>
    </location>
</feature>
<dbReference type="GO" id="GO:0005829">
    <property type="term" value="C:cytosol"/>
    <property type="evidence" value="ECO:0007669"/>
    <property type="project" value="TreeGrafter"/>
</dbReference>
<feature type="region of interest" description="Disordered" evidence="1">
    <location>
        <begin position="1580"/>
        <end position="1600"/>
    </location>
</feature>
<dbReference type="PANTHER" id="PTHR43503">
    <property type="entry name" value="MCG48959-RELATED"/>
    <property type="match status" value="1"/>
</dbReference>
<evidence type="ECO:0000313" key="2">
    <source>
        <dbReference type="EMBL" id="SGZ39212.1"/>
    </source>
</evidence>
<feature type="compositionally biased region" description="Low complexity" evidence="1">
    <location>
        <begin position="1784"/>
        <end position="1797"/>
    </location>
</feature>
<feature type="compositionally biased region" description="Polar residues" evidence="1">
    <location>
        <begin position="937"/>
        <end position="951"/>
    </location>
</feature>
<feature type="compositionally biased region" description="Polar residues" evidence="1">
    <location>
        <begin position="1006"/>
        <end position="1026"/>
    </location>
</feature>
<evidence type="ECO:0000256" key="1">
    <source>
        <dbReference type="SAM" id="MobiDB-lite"/>
    </source>
</evidence>
<dbReference type="GO" id="GO:0005739">
    <property type="term" value="C:mitochondrion"/>
    <property type="evidence" value="ECO:0007669"/>
    <property type="project" value="TreeGrafter"/>
</dbReference>
<gene>
    <name evidence="2" type="ORF">HGUI_01412</name>
</gene>
<dbReference type="SUPFAM" id="SSF50965">
    <property type="entry name" value="Galactose oxidase, central domain"/>
    <property type="match status" value="1"/>
</dbReference>
<dbReference type="Gene3D" id="2.120.10.80">
    <property type="entry name" value="Kelch-type beta propeller"/>
    <property type="match status" value="1"/>
</dbReference>
<feature type="region of interest" description="Disordered" evidence="1">
    <location>
        <begin position="1777"/>
        <end position="1879"/>
    </location>
</feature>
<evidence type="ECO:0000313" key="3">
    <source>
        <dbReference type="Proteomes" id="UP000183365"/>
    </source>
</evidence>
<name>A0A1L0B092_9ASCO</name>
<sequence length="1897" mass="213632">MPNTLLPGNTRCFSLKAPATNLDEYGFFSYYDPNSKPCTFQHEFYRKKYFLDERIGAATGITRSSLVVHGGLVLDIVDELMNEYARKLEYDEDIHNSDDVDAEDPLYTAKSSVKRRNILTSANIHNAWLKKTLENIEDAQHDEMALEKENYENHNHAISDCISNQLFQLDLITRQWHHVPTFLEDFGPLLKPRMCQSIVCDNEYLYMSGGLIPVNKNELKSLTPIESVLSTHTSASEITGSSHSSNINEDQLLLATNELWRLDITSKVFLCINDGIDNTNIPERYNHQMHIATFIEKFEIDEKYEKKSKKREPLKYDDHGKIVTIDGKKYIEKMVKKLIMVGGLGLDDKEILKIDVFNLETHQWESGSQGPYNDLNLKFPFSTEFETSVVLDNPLTGESNIIIYQKDALNPLQVIPLVKRNTYDIDGHIIPELSNYNDDKSDETSKVECIRINSEKFDKMLGSLNRNMIHPKMRIFGPNLLVTGYCSPSNKDIILKDDPDNSMISYDNSLLNSFWKKRLEVLDKHTEKNLVHKTFCFSLVNGKWIEINCECCDDDKCGNHLLSEVFVWSSHHKLLFLGSSDYHKHPKTSTIGLNRLSPILQKFDLISVSNLDVTSLFHKISIIKNEHESFKNAQRLLFSSQDHNYTLLNYFAFSTSHSISSINNHDVKRFKEFADYSTPVSDLTANQSIMPPHSMLLGKTLFSNYGPQISDFEIIPSDGDPVPCCLAVLRKRWGRYFDTLLAHGYIESINNLDEQASSNDGSKFSSISSVSKHKKGSLLPYLQKEKSKGSTSSSLKNSISINVLVDNGDSKNANQYPQFNYNYTDKFSEQPLSQNVSPHNSKLNIQNLNNDSDGLNKKTKANNVFKNEFLSHSLNDLDHNLTKSFAVADGHDNNEPTILEETATLDVEGDPLSRSRTADDVHTTSRRGSILSKETLESQTSKPQTLTSSSGGMVFRVPFHTSGNSESSEPIGKIPPKGINSHLNHTRNESISSQVKRLSESRRKSMTSSPHLGGTPRNSRTQSIHSDYNKPMNYILPDIDTGKLPKMTKKPEAKAPKPPKNASSNTSALSAFNNNFSNMSLNNSTTIVNRRRLSIQKSDNVKKALTPEESDNLLHMNSLHKGTSGRRRSSLLSNLSDNDRPSMSFNEKMIHNLGNLSSMVSNNNSFSVDGSVDYLNDEDTNSTINHCKSSFSTINEYTSKKGSISSSQRSPSVATEESSDSVINAELEPLMIPRSLYMPWSHESVSAFTEFFYTGQINPKWSFQPVAVDVFLMAKLYEVPLLYDAMSEVFYALIGRKEEYIYILKDKIDHKFKNLVNKYLKASSSNESVETYLSKSKSYQAFKDLDKPLQNIDYGYCDYTLLKNPSSVLDLKEEELSEIGSSVNYKYSLPESYYNRSGSINYPVTPSKNNEFNFQGKRDLYTNSEYSGVSPKSSFSKNINPNNSSNGLDLKITAMKKNSLNKLQLFSSEMNKNSSSYETADNYMKLPELRDSSNLDTTKNQDAESMINIFDTYANEPLRSPDSGNSYKNDILFTELDDLLDDDYDFTTSSSSDSSDHEFDYIKRNFGSVDSNSKNDKFSVGDIKSENGGSNTGRSDHTLSKKVSDNNYGFGLITPAKLNEKFENEELEVSAGLDTSKKKQYSLSVDNTINEFVNSGANEDGAAKKTSDSKSEEFMFGNKGKQLGSITLEKLSSVELRSTVEFIIEMIHEVSTHCYDLMLSVRSRNCLELCKMYKKAIKEMNIEMALIDKKMSDIRYHRNEAQKAHVAQTFTNLSQVSSNTLPKTSEASMDSTSMSRSSKNRDDSHAVKTNKASFDIISNSNKSDNTSVSSSTSSMKSKHGRLFSRSKNVNGSIQDSNNSISSGTSTPSAPKKTILDNVKPIKPKRSISLLNIFKKKS</sequence>
<feature type="compositionally biased region" description="Low complexity" evidence="1">
    <location>
        <begin position="1060"/>
        <end position="1069"/>
    </location>
</feature>
<dbReference type="Proteomes" id="UP000183365">
    <property type="component" value="Unassembled WGS sequence"/>
</dbReference>